<dbReference type="CDD" id="cd12148">
    <property type="entry name" value="fungal_TF_MHR"/>
    <property type="match status" value="1"/>
</dbReference>
<gene>
    <name evidence="5" type="ORF">M407DRAFT_24844</name>
</gene>
<dbReference type="InterPro" id="IPR050613">
    <property type="entry name" value="Sec_Metabolite_Reg"/>
</dbReference>
<proteinExistence type="predicted"/>
<dbReference type="HOGENOM" id="CLU_007340_4_3_1"/>
<dbReference type="Pfam" id="PF04082">
    <property type="entry name" value="Fungal_trans"/>
    <property type="match status" value="1"/>
</dbReference>
<dbReference type="SMART" id="SM00906">
    <property type="entry name" value="Fungal_trans"/>
    <property type="match status" value="1"/>
</dbReference>
<dbReference type="GO" id="GO:0006351">
    <property type="term" value="P:DNA-templated transcription"/>
    <property type="evidence" value="ECO:0007669"/>
    <property type="project" value="InterPro"/>
</dbReference>
<sequence length="415" mass="46165">MLTTGKLGGRFILANTEELHEKISELQGRITELEDALTVSHAAHSSHPHPLLRPDLLALKTPLGAELVGRGGSTQSPKQGQSPEPQEEVIESFGTLTIGEGGVSTFYGSTVGSEFLFEDEEDELGRASASDAHGRRTDWLPDQLSHLAHTFPFATLTSDVETVKYQLRTFLPSVEVAWHLAQSYAANAAWMYNPLNRQTFWNDVFSPIYDMAHAAPVTSHALSVAFGVLALGVLVDLDRAPYDPEAEKYHFLSRAALAIESCLENTTIQAIQSLILMAYFNQMTDKKTGPALTWSMNGLAMKLAQSIGLHRDWEKWGLPMHEVAIRRTVMWECICFDSWSAFGFGRPPSQAMNFVDCKQTPDPQIPDDPCASFDPLKYRFSEILLDVINASFGATPPTYDQILKLDRQLRDYYIP</sequence>
<dbReference type="GO" id="GO:0003677">
    <property type="term" value="F:DNA binding"/>
    <property type="evidence" value="ECO:0007669"/>
    <property type="project" value="InterPro"/>
</dbReference>
<protein>
    <recommendedName>
        <fullName evidence="4">Xylanolytic transcriptional activator regulatory domain-containing protein</fullName>
    </recommendedName>
</protein>
<comment type="subcellular location">
    <subcellularLocation>
        <location evidence="1">Nucleus</location>
    </subcellularLocation>
</comment>
<dbReference type="GO" id="GO:0005634">
    <property type="term" value="C:nucleus"/>
    <property type="evidence" value="ECO:0007669"/>
    <property type="project" value="UniProtKB-SubCell"/>
</dbReference>
<evidence type="ECO:0000313" key="6">
    <source>
        <dbReference type="Proteomes" id="UP000054248"/>
    </source>
</evidence>
<dbReference type="STRING" id="1051891.A0A0C3LWY1"/>
<dbReference type="AlphaFoldDB" id="A0A0C3LWY1"/>
<name>A0A0C3LWY1_9AGAM</name>
<feature type="region of interest" description="Disordered" evidence="3">
    <location>
        <begin position="67"/>
        <end position="88"/>
    </location>
</feature>
<dbReference type="PANTHER" id="PTHR31001">
    <property type="entry name" value="UNCHARACTERIZED TRANSCRIPTIONAL REGULATORY PROTEIN"/>
    <property type="match status" value="1"/>
</dbReference>
<dbReference type="OrthoDB" id="424974at2759"/>
<keyword evidence="6" id="KW-1185">Reference proteome</keyword>
<keyword evidence="2" id="KW-0539">Nucleus</keyword>
<dbReference type="EMBL" id="KN823034">
    <property type="protein sequence ID" value="KIO25882.1"/>
    <property type="molecule type" value="Genomic_DNA"/>
</dbReference>
<dbReference type="GO" id="GO:0008270">
    <property type="term" value="F:zinc ion binding"/>
    <property type="evidence" value="ECO:0007669"/>
    <property type="project" value="InterPro"/>
</dbReference>
<accession>A0A0C3LWY1</accession>
<evidence type="ECO:0000256" key="2">
    <source>
        <dbReference type="ARBA" id="ARBA00023242"/>
    </source>
</evidence>
<reference evidence="5 6" key="1">
    <citation type="submission" date="2014-04" db="EMBL/GenBank/DDBJ databases">
        <authorList>
            <consortium name="DOE Joint Genome Institute"/>
            <person name="Kuo A."/>
            <person name="Girlanda M."/>
            <person name="Perotto S."/>
            <person name="Kohler A."/>
            <person name="Nagy L.G."/>
            <person name="Floudas D."/>
            <person name="Copeland A."/>
            <person name="Barry K.W."/>
            <person name="Cichocki N."/>
            <person name="Veneault-Fourrey C."/>
            <person name="LaButti K."/>
            <person name="Lindquist E.A."/>
            <person name="Lipzen A."/>
            <person name="Lundell T."/>
            <person name="Morin E."/>
            <person name="Murat C."/>
            <person name="Sun H."/>
            <person name="Tunlid A."/>
            <person name="Henrissat B."/>
            <person name="Grigoriev I.V."/>
            <person name="Hibbett D.S."/>
            <person name="Martin F."/>
            <person name="Nordberg H.P."/>
            <person name="Cantor M.N."/>
            <person name="Hua S.X."/>
        </authorList>
    </citation>
    <scope>NUCLEOTIDE SEQUENCE [LARGE SCALE GENOMIC DNA]</scope>
    <source>
        <strain evidence="5 6">MUT 4182</strain>
    </source>
</reference>
<evidence type="ECO:0000256" key="3">
    <source>
        <dbReference type="SAM" id="MobiDB-lite"/>
    </source>
</evidence>
<evidence type="ECO:0000259" key="4">
    <source>
        <dbReference type="SMART" id="SM00906"/>
    </source>
</evidence>
<evidence type="ECO:0000256" key="1">
    <source>
        <dbReference type="ARBA" id="ARBA00004123"/>
    </source>
</evidence>
<evidence type="ECO:0000313" key="5">
    <source>
        <dbReference type="EMBL" id="KIO25882.1"/>
    </source>
</evidence>
<dbReference type="InterPro" id="IPR007219">
    <property type="entry name" value="XnlR_reg_dom"/>
</dbReference>
<dbReference type="Proteomes" id="UP000054248">
    <property type="component" value="Unassembled WGS sequence"/>
</dbReference>
<dbReference type="PANTHER" id="PTHR31001:SF56">
    <property type="entry name" value="ZN(2)-C6 FUNGAL-TYPE DOMAIN-CONTAINING PROTEIN"/>
    <property type="match status" value="1"/>
</dbReference>
<organism evidence="5 6">
    <name type="scientific">Tulasnella calospora MUT 4182</name>
    <dbReference type="NCBI Taxonomy" id="1051891"/>
    <lineage>
        <taxon>Eukaryota</taxon>
        <taxon>Fungi</taxon>
        <taxon>Dikarya</taxon>
        <taxon>Basidiomycota</taxon>
        <taxon>Agaricomycotina</taxon>
        <taxon>Agaricomycetes</taxon>
        <taxon>Cantharellales</taxon>
        <taxon>Tulasnellaceae</taxon>
        <taxon>Tulasnella</taxon>
    </lineage>
</organism>
<feature type="compositionally biased region" description="Polar residues" evidence="3">
    <location>
        <begin position="73"/>
        <end position="84"/>
    </location>
</feature>
<reference evidence="6" key="2">
    <citation type="submission" date="2015-01" db="EMBL/GenBank/DDBJ databases">
        <title>Evolutionary Origins and Diversification of the Mycorrhizal Mutualists.</title>
        <authorList>
            <consortium name="DOE Joint Genome Institute"/>
            <consortium name="Mycorrhizal Genomics Consortium"/>
            <person name="Kohler A."/>
            <person name="Kuo A."/>
            <person name="Nagy L.G."/>
            <person name="Floudas D."/>
            <person name="Copeland A."/>
            <person name="Barry K.W."/>
            <person name="Cichocki N."/>
            <person name="Veneault-Fourrey C."/>
            <person name="LaButti K."/>
            <person name="Lindquist E.A."/>
            <person name="Lipzen A."/>
            <person name="Lundell T."/>
            <person name="Morin E."/>
            <person name="Murat C."/>
            <person name="Riley R."/>
            <person name="Ohm R."/>
            <person name="Sun H."/>
            <person name="Tunlid A."/>
            <person name="Henrissat B."/>
            <person name="Grigoriev I.V."/>
            <person name="Hibbett D.S."/>
            <person name="Martin F."/>
        </authorList>
    </citation>
    <scope>NUCLEOTIDE SEQUENCE [LARGE SCALE GENOMIC DNA]</scope>
    <source>
        <strain evidence="6">MUT 4182</strain>
    </source>
</reference>
<feature type="domain" description="Xylanolytic transcriptional activator regulatory" evidence="4">
    <location>
        <begin position="293"/>
        <end position="369"/>
    </location>
</feature>